<name>A0AAD9PNV6_9APIC</name>
<accession>A0AAD9PNV6</accession>
<evidence type="ECO:0000313" key="1">
    <source>
        <dbReference type="EMBL" id="KAK2194952.1"/>
    </source>
</evidence>
<protein>
    <submittedName>
        <fullName evidence="2">Uncharacterized protein</fullName>
    </submittedName>
</protein>
<comment type="caution">
    <text evidence="2">The sequence shown here is derived from an EMBL/GenBank/DDBJ whole genome shotgun (WGS) entry which is preliminary data.</text>
</comment>
<keyword evidence="3" id="KW-1185">Reference proteome</keyword>
<proteinExistence type="predicted"/>
<reference evidence="2" key="1">
    <citation type="journal article" date="2023" name="Nat. Microbiol.">
        <title>Babesia duncani multi-omics identifies virulence factors and drug targets.</title>
        <authorList>
            <person name="Singh P."/>
            <person name="Lonardi S."/>
            <person name="Liang Q."/>
            <person name="Vydyam P."/>
            <person name="Khabirova E."/>
            <person name="Fang T."/>
            <person name="Gihaz S."/>
            <person name="Thekkiniath J."/>
            <person name="Munshi M."/>
            <person name="Abel S."/>
            <person name="Ciampossin L."/>
            <person name="Batugedara G."/>
            <person name="Gupta M."/>
            <person name="Lu X.M."/>
            <person name="Lenz T."/>
            <person name="Chakravarty S."/>
            <person name="Cornillot E."/>
            <person name="Hu Y."/>
            <person name="Ma W."/>
            <person name="Gonzalez L.M."/>
            <person name="Sanchez S."/>
            <person name="Estrada K."/>
            <person name="Sanchez-Flores A."/>
            <person name="Montero E."/>
            <person name="Harb O.S."/>
            <person name="Le Roch K.G."/>
            <person name="Mamoun C.B."/>
        </authorList>
    </citation>
    <scope>NUCLEOTIDE SEQUENCE</scope>
    <source>
        <strain evidence="2">WA1</strain>
    </source>
</reference>
<dbReference type="EMBL" id="JALLKP010000001">
    <property type="protein sequence ID" value="KAK2198135.1"/>
    <property type="molecule type" value="Genomic_DNA"/>
</dbReference>
<sequence>MDMTGRVNDIVLNALLEKEKEVDEKISQYSALERKIEQSSDVDLLQDIRNKRLEKLKGLHQQRNDYLQRGYGRVAEINSDKDFFDACREAETVASLPKSTFN</sequence>
<dbReference type="KEGG" id="bdw:94335438"/>
<dbReference type="Proteomes" id="UP001214638">
    <property type="component" value="Unassembled WGS sequence"/>
</dbReference>
<dbReference type="GeneID" id="94335438"/>
<organism evidence="2 3">
    <name type="scientific">Babesia duncani</name>
    <dbReference type="NCBI Taxonomy" id="323732"/>
    <lineage>
        <taxon>Eukaryota</taxon>
        <taxon>Sar</taxon>
        <taxon>Alveolata</taxon>
        <taxon>Apicomplexa</taxon>
        <taxon>Aconoidasida</taxon>
        <taxon>Piroplasmida</taxon>
        <taxon>Babesiidae</taxon>
        <taxon>Babesia</taxon>
    </lineage>
</organism>
<gene>
    <name evidence="2" type="ORF">BdWA1_001140</name>
    <name evidence="1" type="ORF">BdWA1_003581</name>
</gene>
<dbReference type="AlphaFoldDB" id="A0AAD9PNV6"/>
<evidence type="ECO:0000313" key="2">
    <source>
        <dbReference type="EMBL" id="KAK2198135.1"/>
    </source>
</evidence>
<dbReference type="RefSeq" id="XP_067804977.1">
    <property type="nucleotide sequence ID" value="XM_067946186.1"/>
</dbReference>
<evidence type="ECO:0000313" key="3">
    <source>
        <dbReference type="Proteomes" id="UP001214638"/>
    </source>
</evidence>
<dbReference type="EMBL" id="JALLKP010000021">
    <property type="protein sequence ID" value="KAK2194952.1"/>
    <property type="molecule type" value="Genomic_DNA"/>
</dbReference>